<dbReference type="GO" id="GO:0005886">
    <property type="term" value="C:plasma membrane"/>
    <property type="evidence" value="ECO:0007669"/>
    <property type="project" value="UniProtKB-SubCell"/>
</dbReference>
<evidence type="ECO:0000313" key="8">
    <source>
        <dbReference type="EMBL" id="QCT18597.1"/>
    </source>
</evidence>
<comment type="similarity">
    <text evidence="6">Belongs to the MzrA family.</text>
</comment>
<sequence>MRLNLGLRQLILIALLALTATTVWLTLRQPEASLEIRAVRAGVSSPDGFFVWHHLDANGIPFKSITPVGNTLVIKFDSSAESNAAREVLNRTLTHDYIIAQQEDRDSSLSLLSHLRSDRHRLG</sequence>
<name>A0A4V1G768_9ENTR</name>
<keyword evidence="1 6" id="KW-1003">Cell membrane</keyword>
<dbReference type="GO" id="GO:0019901">
    <property type="term" value="F:protein kinase binding"/>
    <property type="evidence" value="ECO:0007669"/>
    <property type="project" value="UniProtKB-UniRule"/>
</dbReference>
<accession>A0A4V1G768</accession>
<reference evidence="8 9" key="1">
    <citation type="submission" date="2019-05" db="EMBL/GenBank/DDBJ databases">
        <title>Complete genome sequence of Izhakiella calystegiae KSNA2, an endophyte isolated from beach morning glory (Calystegia soldanella).</title>
        <authorList>
            <person name="Jiang L."/>
            <person name="Jeong J.C."/>
            <person name="Kim C.Y."/>
            <person name="Kim D.H."/>
            <person name="Kim S.W."/>
            <person name="Lee j."/>
        </authorList>
    </citation>
    <scope>NUCLEOTIDE SEQUENCE [LARGE SCALE GENOMIC DNA]</scope>
    <source>
        <strain evidence="8 9">KSNA2</strain>
    </source>
</reference>
<dbReference type="Proteomes" id="UP000302163">
    <property type="component" value="Chromosome"/>
</dbReference>
<evidence type="ECO:0000313" key="9">
    <source>
        <dbReference type="Proteomes" id="UP000302163"/>
    </source>
</evidence>
<comment type="function">
    <text evidence="6">Modulates the activity of the EnvZ/OmpR two-component regulatory system, probably by directly modulating EnvZ enzymatic activity and increasing stability of phosphorylated OmpR.</text>
</comment>
<dbReference type="InterPro" id="IPR027398">
    <property type="entry name" value="SecD-TM"/>
</dbReference>
<evidence type="ECO:0000256" key="4">
    <source>
        <dbReference type="ARBA" id="ARBA00022989"/>
    </source>
</evidence>
<evidence type="ECO:0000256" key="1">
    <source>
        <dbReference type="ARBA" id="ARBA00022475"/>
    </source>
</evidence>
<keyword evidence="9" id="KW-1185">Reference proteome</keyword>
<dbReference type="Pfam" id="PF13721">
    <property type="entry name" value="SecD-TM1"/>
    <property type="match status" value="1"/>
</dbReference>
<gene>
    <name evidence="6 8" type="primary">mzrA</name>
    <name evidence="8" type="ORF">FEM41_02525</name>
</gene>
<dbReference type="AlphaFoldDB" id="A0A4V1G768"/>
<dbReference type="HAMAP" id="MF_00904">
    <property type="entry name" value="Modulator_MzrA"/>
    <property type="match status" value="1"/>
</dbReference>
<evidence type="ECO:0000256" key="2">
    <source>
        <dbReference type="ARBA" id="ARBA00022519"/>
    </source>
</evidence>
<dbReference type="NCBIfam" id="NF007915">
    <property type="entry name" value="PRK10629.1"/>
    <property type="match status" value="1"/>
</dbReference>
<comment type="subunit">
    <text evidence="6">Interacts with EnvZ.</text>
</comment>
<keyword evidence="5 6" id="KW-0472">Membrane</keyword>
<dbReference type="InterPro" id="IPR026574">
    <property type="entry name" value="Modulator_MzrA"/>
</dbReference>
<dbReference type="EMBL" id="CP040428">
    <property type="protein sequence ID" value="QCT18597.1"/>
    <property type="molecule type" value="Genomic_DNA"/>
</dbReference>
<feature type="domain" description="SecD export protein N-terminal TM" evidence="7">
    <location>
        <begin position="10"/>
        <end position="101"/>
    </location>
</feature>
<dbReference type="Gene3D" id="3.30.70.260">
    <property type="match status" value="1"/>
</dbReference>
<keyword evidence="2 6" id="KW-0997">Cell inner membrane</keyword>
<evidence type="ECO:0000256" key="6">
    <source>
        <dbReference type="HAMAP-Rule" id="MF_00904"/>
    </source>
</evidence>
<keyword evidence="4 6" id="KW-1133">Transmembrane helix</keyword>
<comment type="subcellular location">
    <subcellularLocation>
        <location evidence="6">Cell inner membrane</location>
        <topology evidence="6">Single-pass membrane protein</topology>
    </subcellularLocation>
</comment>
<keyword evidence="3 6" id="KW-0812">Transmembrane</keyword>
<evidence type="ECO:0000256" key="3">
    <source>
        <dbReference type="ARBA" id="ARBA00022692"/>
    </source>
</evidence>
<protein>
    <recommendedName>
        <fullName evidence="6">Modulator protein MzrA</fullName>
    </recommendedName>
</protein>
<dbReference type="RefSeq" id="WP_138094136.1">
    <property type="nucleotide sequence ID" value="NZ_CP040428.1"/>
</dbReference>
<proteinExistence type="inferred from homology"/>
<organism evidence="8 9">
    <name type="scientific">Jejubacter calystegiae</name>
    <dbReference type="NCBI Taxonomy" id="2579935"/>
    <lineage>
        <taxon>Bacteria</taxon>
        <taxon>Pseudomonadati</taxon>
        <taxon>Pseudomonadota</taxon>
        <taxon>Gammaproteobacteria</taxon>
        <taxon>Enterobacterales</taxon>
        <taxon>Enterobacteriaceae</taxon>
        <taxon>Jejubacter</taxon>
    </lineage>
</organism>
<evidence type="ECO:0000259" key="7">
    <source>
        <dbReference type="Pfam" id="PF13721"/>
    </source>
</evidence>
<evidence type="ECO:0000256" key="5">
    <source>
        <dbReference type="ARBA" id="ARBA00023136"/>
    </source>
</evidence>
<dbReference type="KEGG" id="izh:FEM41_02525"/>
<dbReference type="OrthoDB" id="6414235at2"/>